<gene>
    <name evidence="1" type="ORF">INP51_04275</name>
</gene>
<dbReference type="Proteomes" id="UP000593601">
    <property type="component" value="Chromosome"/>
</dbReference>
<name>A0A7M2RIL6_9FIRM</name>
<organism evidence="1 2">
    <name type="scientific">Blautia liquoris</name>
    <dbReference type="NCBI Taxonomy" id="2779518"/>
    <lineage>
        <taxon>Bacteria</taxon>
        <taxon>Bacillati</taxon>
        <taxon>Bacillota</taxon>
        <taxon>Clostridia</taxon>
        <taxon>Lachnospirales</taxon>
        <taxon>Lachnospiraceae</taxon>
        <taxon>Blautia</taxon>
    </lineage>
</organism>
<keyword evidence="2" id="KW-1185">Reference proteome</keyword>
<dbReference type="RefSeq" id="WP_193736493.1">
    <property type="nucleotide sequence ID" value="NZ_CP063304.1"/>
</dbReference>
<protein>
    <submittedName>
        <fullName evidence="1">Uncharacterized protein</fullName>
    </submittedName>
</protein>
<proteinExistence type="predicted"/>
<dbReference type="EMBL" id="CP063304">
    <property type="protein sequence ID" value="QOV20173.1"/>
    <property type="molecule type" value="Genomic_DNA"/>
</dbReference>
<evidence type="ECO:0000313" key="1">
    <source>
        <dbReference type="EMBL" id="QOV20173.1"/>
    </source>
</evidence>
<evidence type="ECO:0000313" key="2">
    <source>
        <dbReference type="Proteomes" id="UP000593601"/>
    </source>
</evidence>
<dbReference type="AlphaFoldDB" id="A0A7M2RIL6"/>
<sequence>MLDAYPSLQNMYQRESRVTPPRMALYKSTPNASALELGVKKIFLSYSIWEVLLWFLRLTKRRFYYVLAFSFA</sequence>
<dbReference type="KEGG" id="bliq:INP51_04275"/>
<reference evidence="1 2" key="1">
    <citation type="submission" date="2020-10" db="EMBL/GenBank/DDBJ databases">
        <title>Blautia liquoris sp.nov., isolated from the mud in a fermentation cellar used for the production of Chinese strong-flavoured liquor.</title>
        <authorList>
            <person name="Lu L."/>
        </authorList>
    </citation>
    <scope>NUCLEOTIDE SEQUENCE [LARGE SCALE GENOMIC DNA]</scope>
    <source>
        <strain evidence="1 2">LZLJ-3</strain>
    </source>
</reference>
<accession>A0A7M2RIL6</accession>